<dbReference type="HOGENOM" id="CLU_1165504_0_0_1"/>
<name>W5M2X2_LEPOC</name>
<feature type="compositionally biased region" description="Basic and acidic residues" evidence="1">
    <location>
        <begin position="197"/>
        <end position="206"/>
    </location>
</feature>
<feature type="compositionally biased region" description="Basic and acidic residues" evidence="1">
    <location>
        <begin position="215"/>
        <end position="227"/>
    </location>
</feature>
<dbReference type="STRING" id="7918.ENSLOCP00000002730"/>
<organism evidence="3 4">
    <name type="scientific">Lepisosteus oculatus</name>
    <name type="common">Spotted gar</name>
    <dbReference type="NCBI Taxonomy" id="7918"/>
    <lineage>
        <taxon>Eukaryota</taxon>
        <taxon>Metazoa</taxon>
        <taxon>Chordata</taxon>
        <taxon>Craniata</taxon>
        <taxon>Vertebrata</taxon>
        <taxon>Euteleostomi</taxon>
        <taxon>Actinopterygii</taxon>
        <taxon>Neopterygii</taxon>
        <taxon>Holostei</taxon>
        <taxon>Semionotiformes</taxon>
        <taxon>Lepisosteidae</taxon>
        <taxon>Lepisosteus</taxon>
    </lineage>
</organism>
<keyword evidence="4" id="KW-1185">Reference proteome</keyword>
<evidence type="ECO:0000256" key="2">
    <source>
        <dbReference type="SAM" id="Phobius"/>
    </source>
</evidence>
<evidence type="ECO:0000313" key="3">
    <source>
        <dbReference type="Ensembl" id="ENSLOCP00000002730.1"/>
    </source>
</evidence>
<dbReference type="Proteomes" id="UP000018468">
    <property type="component" value="Linkage group LG27"/>
</dbReference>
<dbReference type="EMBL" id="AHAT01008179">
    <property type="status" value="NOT_ANNOTATED_CDS"/>
    <property type="molecule type" value="Genomic_DNA"/>
</dbReference>
<sequence>MAALGATLAVLLILSMVIIGLLVFKIYKTKTDWKKLSEASIFRSSIGRGSSANDGMQFVNDGYKNGDDASSVDSKCPDEVDHNIYVNLQSKTQELPEPVSFSAAPALASDLLGDSSSLAGSDKTESEKEVKPILTKERRNEEGYKSVWFKEDIDPNAKEEVVIIPDNPETEAVEDYESLAGDDSDKDPESPTAQRKASLEDGEIKFTKTSAVRFQDPKAHSGDKYTLDTDNEEDNISL</sequence>
<reference evidence="4" key="1">
    <citation type="submission" date="2011-12" db="EMBL/GenBank/DDBJ databases">
        <title>The Draft Genome of Lepisosteus oculatus.</title>
        <authorList>
            <consortium name="The Broad Institute Genome Assembly &amp; Analysis Group"/>
            <consortium name="Computational R&amp;D Group"/>
            <consortium name="and Sequencing Platform"/>
            <person name="Di Palma F."/>
            <person name="Alfoldi J."/>
            <person name="Johnson J."/>
            <person name="Berlin A."/>
            <person name="Gnerre S."/>
            <person name="Jaffe D."/>
            <person name="MacCallum I."/>
            <person name="Young S."/>
            <person name="Walker B.J."/>
            <person name="Lander E.S."/>
            <person name="Lindblad-Toh K."/>
        </authorList>
    </citation>
    <scope>NUCLEOTIDE SEQUENCE [LARGE SCALE GENOMIC DNA]</scope>
</reference>
<dbReference type="eggNOG" id="KOG3594">
    <property type="taxonomic scope" value="Eukaryota"/>
</dbReference>
<feature type="compositionally biased region" description="Acidic residues" evidence="1">
    <location>
        <begin position="229"/>
        <end position="238"/>
    </location>
</feature>
<reference evidence="3" key="2">
    <citation type="submission" date="2025-08" db="UniProtKB">
        <authorList>
            <consortium name="Ensembl"/>
        </authorList>
    </citation>
    <scope>IDENTIFICATION</scope>
</reference>
<dbReference type="InParanoid" id="W5M2X2"/>
<dbReference type="Ensembl" id="ENSLOCT00000002736.1">
    <property type="protein sequence ID" value="ENSLOCP00000002730.1"/>
    <property type="gene ID" value="ENSLOCG00000002337.1"/>
</dbReference>
<evidence type="ECO:0000313" key="4">
    <source>
        <dbReference type="Proteomes" id="UP000018468"/>
    </source>
</evidence>
<reference evidence="3" key="3">
    <citation type="submission" date="2025-09" db="UniProtKB">
        <authorList>
            <consortium name="Ensembl"/>
        </authorList>
    </citation>
    <scope>IDENTIFICATION</scope>
</reference>
<keyword evidence="2" id="KW-0812">Transmembrane</keyword>
<proteinExistence type="predicted"/>
<dbReference type="EMBL" id="AHAT01008180">
    <property type="status" value="NOT_ANNOTATED_CDS"/>
    <property type="molecule type" value="Genomic_DNA"/>
</dbReference>
<feature type="transmembrane region" description="Helical" evidence="2">
    <location>
        <begin position="6"/>
        <end position="27"/>
    </location>
</feature>
<dbReference type="GeneTree" id="ENSGT00940000178524"/>
<keyword evidence="2" id="KW-1133">Transmembrane helix</keyword>
<keyword evidence="2" id="KW-0472">Membrane</keyword>
<evidence type="ECO:0000256" key="1">
    <source>
        <dbReference type="SAM" id="MobiDB-lite"/>
    </source>
</evidence>
<feature type="compositionally biased region" description="Acidic residues" evidence="1">
    <location>
        <begin position="168"/>
        <end position="186"/>
    </location>
</feature>
<dbReference type="AlphaFoldDB" id="W5M2X2"/>
<dbReference type="Bgee" id="ENSLOCG00000002337">
    <property type="expression patterns" value="Expressed in intestine and 1 other cell type or tissue"/>
</dbReference>
<accession>W5M2X2</accession>
<protein>
    <submittedName>
        <fullName evidence="3">Uncharacterized protein</fullName>
    </submittedName>
</protein>
<feature type="region of interest" description="Disordered" evidence="1">
    <location>
        <begin position="161"/>
        <end position="238"/>
    </location>
</feature>